<dbReference type="InterPro" id="IPR014036">
    <property type="entry name" value="DeoR-like_C"/>
</dbReference>
<proteinExistence type="predicted"/>
<evidence type="ECO:0000256" key="1">
    <source>
        <dbReference type="ARBA" id="ARBA00021390"/>
    </source>
</evidence>
<evidence type="ECO:0000256" key="5">
    <source>
        <dbReference type="ARBA" id="ARBA00023163"/>
    </source>
</evidence>
<dbReference type="SMART" id="SM00420">
    <property type="entry name" value="HTH_DEOR"/>
    <property type="match status" value="1"/>
</dbReference>
<keyword evidence="2" id="KW-0678">Repressor</keyword>
<evidence type="ECO:0000256" key="2">
    <source>
        <dbReference type="ARBA" id="ARBA00022491"/>
    </source>
</evidence>
<dbReference type="InterPro" id="IPR050313">
    <property type="entry name" value="Carb_Metab_HTH_regulators"/>
</dbReference>
<keyword evidence="3" id="KW-0805">Transcription regulation</keyword>
<evidence type="ECO:0000256" key="3">
    <source>
        <dbReference type="ARBA" id="ARBA00023015"/>
    </source>
</evidence>
<dbReference type="InterPro" id="IPR001034">
    <property type="entry name" value="DeoR_HTH"/>
</dbReference>
<feature type="domain" description="HTH deoR-type" evidence="7">
    <location>
        <begin position="1"/>
        <end position="56"/>
    </location>
</feature>
<dbReference type="PANTHER" id="PTHR30363:SF4">
    <property type="entry name" value="GLYCEROL-3-PHOSPHATE REGULON REPRESSOR"/>
    <property type="match status" value="1"/>
</dbReference>
<keyword evidence="5" id="KW-0804">Transcription</keyword>
<dbReference type="Pfam" id="PF08220">
    <property type="entry name" value="HTH_DeoR"/>
    <property type="match status" value="1"/>
</dbReference>
<comment type="function">
    <text evidence="6">Repressor of the lactose catabolism operon. Galactose-6-phosphate is the inducer.</text>
</comment>
<reference evidence="8 9" key="1">
    <citation type="submission" date="2019-08" db="EMBL/GenBank/DDBJ databases">
        <title>In-depth cultivation of the pig gut microbiome towards novel bacterial diversity and tailored functional studies.</title>
        <authorList>
            <person name="Wylensek D."/>
            <person name="Hitch T.C.A."/>
            <person name="Clavel T."/>
        </authorList>
    </citation>
    <scope>NUCLEOTIDE SEQUENCE [LARGE SCALE GENOMIC DNA]</scope>
    <source>
        <strain evidence="9">WCA-380-WT-3B3</strain>
    </source>
</reference>
<dbReference type="InterPro" id="IPR036388">
    <property type="entry name" value="WH-like_DNA-bd_sf"/>
</dbReference>
<dbReference type="GO" id="GO:0003677">
    <property type="term" value="F:DNA binding"/>
    <property type="evidence" value="ECO:0007669"/>
    <property type="project" value="UniProtKB-KW"/>
</dbReference>
<dbReference type="InterPro" id="IPR036390">
    <property type="entry name" value="WH_DNA-bd_sf"/>
</dbReference>
<dbReference type="Pfam" id="PF00455">
    <property type="entry name" value="DeoRC"/>
    <property type="match status" value="1"/>
</dbReference>
<dbReference type="GO" id="GO:0003700">
    <property type="term" value="F:DNA-binding transcription factor activity"/>
    <property type="evidence" value="ECO:0007669"/>
    <property type="project" value="InterPro"/>
</dbReference>
<dbReference type="PROSITE" id="PS00894">
    <property type="entry name" value="HTH_DEOR_1"/>
    <property type="match status" value="1"/>
</dbReference>
<dbReference type="SMART" id="SM01134">
    <property type="entry name" value="DeoRC"/>
    <property type="match status" value="1"/>
</dbReference>
<keyword evidence="9" id="KW-1185">Reference proteome</keyword>
<dbReference type="InterPro" id="IPR037171">
    <property type="entry name" value="NagB/RpiA_transferase-like"/>
</dbReference>
<keyword evidence="4" id="KW-0238">DNA-binding</keyword>
<evidence type="ECO:0000259" key="7">
    <source>
        <dbReference type="PROSITE" id="PS51000"/>
    </source>
</evidence>
<dbReference type="EMBL" id="VUNL01000002">
    <property type="protein sequence ID" value="MSV24023.1"/>
    <property type="molecule type" value="Genomic_DNA"/>
</dbReference>
<dbReference type="AlphaFoldDB" id="A0A6I2UPA1"/>
<dbReference type="Gene3D" id="3.40.50.1360">
    <property type="match status" value="1"/>
</dbReference>
<dbReference type="PANTHER" id="PTHR30363">
    <property type="entry name" value="HTH-TYPE TRANSCRIPTIONAL REGULATOR SRLR-RELATED"/>
    <property type="match status" value="1"/>
</dbReference>
<dbReference type="SUPFAM" id="SSF46785">
    <property type="entry name" value="Winged helix' DNA-binding domain"/>
    <property type="match status" value="1"/>
</dbReference>
<organism evidence="8 9">
    <name type="scientific">Selenomonas montiformis</name>
    <dbReference type="NCBI Taxonomy" id="2652285"/>
    <lineage>
        <taxon>Bacteria</taxon>
        <taxon>Bacillati</taxon>
        <taxon>Bacillota</taxon>
        <taxon>Negativicutes</taxon>
        <taxon>Selenomonadales</taxon>
        <taxon>Selenomonadaceae</taxon>
        <taxon>Selenomonas</taxon>
    </lineage>
</organism>
<protein>
    <recommendedName>
        <fullName evidence="1">Lactose phosphotransferase system repressor</fullName>
    </recommendedName>
</protein>
<comment type="caution">
    <text evidence="8">The sequence shown here is derived from an EMBL/GenBank/DDBJ whole genome shotgun (WGS) entry which is preliminary data.</text>
</comment>
<gene>
    <name evidence="8" type="ORF">FYJ78_02240</name>
</gene>
<dbReference type="PRINTS" id="PR00037">
    <property type="entry name" value="HTHLACR"/>
</dbReference>
<dbReference type="InterPro" id="IPR018356">
    <property type="entry name" value="Tscrpt_reg_HTH_DeoR_CS"/>
</dbReference>
<dbReference type="PROSITE" id="PS51000">
    <property type="entry name" value="HTH_DEOR_2"/>
    <property type="match status" value="1"/>
</dbReference>
<sequence length="251" mass="28369">MHMRHTRLLNIVNRRKRVAVTELAQELEVSEVTIRKDLNLLEQKGLLRREHGFAAMIASDDIGNHLSFNYDWKRRIAHRAAETIHNGETVMIESGGCCALLAEELAGNRRDITIITNSAFIAGYIRKQPNAHVILLGGEYQNESQVMVGPMIQTCIRNFYVNKFFIGIDGWNQAGFMSNDLMRAEAARTMAEHAQQNIILTESAKFQQTGVVPLLPLERIASVYTDDQADRSSLNRMNSHGIHIYPVSSEH</sequence>
<dbReference type="SUPFAM" id="SSF100950">
    <property type="entry name" value="NagB/RpiA/CoA transferase-like"/>
    <property type="match status" value="1"/>
</dbReference>
<evidence type="ECO:0000256" key="6">
    <source>
        <dbReference type="ARBA" id="ARBA00024937"/>
    </source>
</evidence>
<dbReference type="Gene3D" id="1.10.10.10">
    <property type="entry name" value="Winged helix-like DNA-binding domain superfamily/Winged helix DNA-binding domain"/>
    <property type="match status" value="1"/>
</dbReference>
<accession>A0A6I2UPA1</accession>
<dbReference type="RefSeq" id="WP_154619758.1">
    <property type="nucleotide sequence ID" value="NZ_CBCTNG010000001.1"/>
</dbReference>
<evidence type="ECO:0000313" key="9">
    <source>
        <dbReference type="Proteomes" id="UP000430222"/>
    </source>
</evidence>
<evidence type="ECO:0000313" key="8">
    <source>
        <dbReference type="EMBL" id="MSV24023.1"/>
    </source>
</evidence>
<name>A0A6I2UPA1_9FIRM</name>
<dbReference type="Proteomes" id="UP000430222">
    <property type="component" value="Unassembled WGS sequence"/>
</dbReference>
<evidence type="ECO:0000256" key="4">
    <source>
        <dbReference type="ARBA" id="ARBA00023125"/>
    </source>
</evidence>